<accession>A0A4R0NRL4</accession>
<dbReference type="OrthoDB" id="6331972at2"/>
<dbReference type="Proteomes" id="UP000293347">
    <property type="component" value="Unassembled WGS sequence"/>
</dbReference>
<dbReference type="EMBL" id="SJSL01000002">
    <property type="protein sequence ID" value="TCD01724.1"/>
    <property type="molecule type" value="Genomic_DNA"/>
</dbReference>
<organism evidence="1 2">
    <name type="scientific">Pedobacter psychroterrae</name>
    <dbReference type="NCBI Taxonomy" id="2530453"/>
    <lineage>
        <taxon>Bacteria</taxon>
        <taxon>Pseudomonadati</taxon>
        <taxon>Bacteroidota</taxon>
        <taxon>Sphingobacteriia</taxon>
        <taxon>Sphingobacteriales</taxon>
        <taxon>Sphingobacteriaceae</taxon>
        <taxon>Pedobacter</taxon>
    </lineage>
</organism>
<keyword evidence="2" id="KW-1185">Reference proteome</keyword>
<comment type="caution">
    <text evidence="1">The sequence shown here is derived from an EMBL/GenBank/DDBJ whole genome shotgun (WGS) entry which is preliminary data.</text>
</comment>
<name>A0A4R0NRL4_9SPHI</name>
<dbReference type="RefSeq" id="WP_131596524.1">
    <property type="nucleotide sequence ID" value="NZ_SJSL01000002.1"/>
</dbReference>
<sequence length="125" mass="14411">MKTDFVEIFQTVRASLQPYATLGFSNRANSETTYDLWSDKNVVIEGKQRNEVFFASVAIKKGHVGFYFMPVYAEPDMKNVFDDNLLKLLKGKSCFHIKKLDELLMGQIEDALAEGFRIYKEKGWV</sequence>
<proteinExistence type="predicted"/>
<evidence type="ECO:0000313" key="2">
    <source>
        <dbReference type="Proteomes" id="UP000293347"/>
    </source>
</evidence>
<gene>
    <name evidence="1" type="ORF">EZ437_13485</name>
</gene>
<evidence type="ECO:0000313" key="1">
    <source>
        <dbReference type="EMBL" id="TCD01724.1"/>
    </source>
</evidence>
<dbReference type="AlphaFoldDB" id="A0A4R0NRL4"/>
<reference evidence="1 2" key="1">
    <citation type="submission" date="2019-02" db="EMBL/GenBank/DDBJ databases">
        <title>Pedobacter sp. RP-1-14 sp. nov., isolated from Arctic soil.</title>
        <authorList>
            <person name="Dahal R.H."/>
        </authorList>
    </citation>
    <scope>NUCLEOTIDE SEQUENCE [LARGE SCALE GENOMIC DNA]</scope>
    <source>
        <strain evidence="1 2">RP-1-14</strain>
    </source>
</reference>
<protein>
    <submittedName>
        <fullName evidence="1">DUF1801 domain-containing protein</fullName>
    </submittedName>
</protein>